<name>A8AGS5_CITK8</name>
<accession>A8AGS5</accession>
<sequence>MPCYCFKSPINIMKRIVGQENEHNAETLHPRFTRLITVIDHWARRHASVHDDLS</sequence>
<keyword evidence="2" id="KW-1185">Reference proteome</keyword>
<protein>
    <submittedName>
        <fullName evidence="1">Uncharacterized protein</fullName>
    </submittedName>
</protein>
<evidence type="ECO:0000313" key="2">
    <source>
        <dbReference type="Proteomes" id="UP000008148"/>
    </source>
</evidence>
<reference evidence="1 2" key="1">
    <citation type="submission" date="2007-08" db="EMBL/GenBank/DDBJ databases">
        <authorList>
            <consortium name="The Citrobacter koseri Genome Sequencing Project"/>
            <person name="McClelland M."/>
            <person name="Sanderson E.K."/>
            <person name="Porwollik S."/>
            <person name="Spieth J."/>
            <person name="Clifton W.S."/>
            <person name="Latreille P."/>
            <person name="Courtney L."/>
            <person name="Wang C."/>
            <person name="Pepin K."/>
            <person name="Bhonagiri V."/>
            <person name="Nash W."/>
            <person name="Johnson M."/>
            <person name="Thiruvilangam P."/>
            <person name="Wilson R."/>
        </authorList>
    </citation>
    <scope>NUCLEOTIDE SEQUENCE [LARGE SCALE GENOMIC DNA]</scope>
    <source>
        <strain evidence="2">ATCC BAA-895 / CDC 4225-83 / SGSC4696</strain>
    </source>
</reference>
<evidence type="ECO:0000313" key="1">
    <source>
        <dbReference type="EMBL" id="ABV12688.1"/>
    </source>
</evidence>
<dbReference type="Proteomes" id="UP000008148">
    <property type="component" value="Chromosome"/>
</dbReference>
<organism evidence="1 2">
    <name type="scientific">Citrobacter koseri (strain ATCC BAA-895 / CDC 4225-83 / SGSC4696)</name>
    <dbReference type="NCBI Taxonomy" id="290338"/>
    <lineage>
        <taxon>Bacteria</taxon>
        <taxon>Pseudomonadati</taxon>
        <taxon>Pseudomonadota</taxon>
        <taxon>Gammaproteobacteria</taxon>
        <taxon>Enterobacterales</taxon>
        <taxon>Enterobacteriaceae</taxon>
        <taxon>Citrobacter</taxon>
    </lineage>
</organism>
<dbReference type="EMBL" id="CP000822">
    <property type="protein sequence ID" value="ABV12688.1"/>
    <property type="molecule type" value="Genomic_DNA"/>
</dbReference>
<dbReference type="KEGG" id="cko:CKO_01556"/>
<dbReference type="STRING" id="290338.CKO_01556"/>
<dbReference type="HOGENOM" id="CLU_3041780_0_0_6"/>
<proteinExistence type="predicted"/>
<gene>
    <name evidence="1" type="ordered locus">CKO_01556</name>
</gene>
<dbReference type="AlphaFoldDB" id="A8AGS5"/>